<organism evidence="3 4">
    <name type="scientific">Ceratocystis fimbriata f. sp. platani</name>
    <dbReference type="NCBI Taxonomy" id="88771"/>
    <lineage>
        <taxon>Eukaryota</taxon>
        <taxon>Fungi</taxon>
        <taxon>Dikarya</taxon>
        <taxon>Ascomycota</taxon>
        <taxon>Pezizomycotina</taxon>
        <taxon>Sordariomycetes</taxon>
        <taxon>Hypocreomycetidae</taxon>
        <taxon>Microascales</taxon>
        <taxon>Ceratocystidaceae</taxon>
        <taxon>Ceratocystis</taxon>
    </lineage>
</organism>
<reference evidence="3 4" key="1">
    <citation type="submission" date="2015-04" db="EMBL/GenBank/DDBJ databases">
        <title>Genome sequence of Ceratocystis platani, a major pathogen of plane trees.</title>
        <authorList>
            <person name="Belbahri L."/>
        </authorList>
    </citation>
    <scope>NUCLEOTIDE SEQUENCE [LARGE SCALE GENOMIC DNA]</scope>
    <source>
        <strain evidence="3 4">CFO</strain>
    </source>
</reference>
<protein>
    <recommendedName>
        <fullName evidence="5">Extracellular serine-rich protein</fullName>
    </recommendedName>
</protein>
<comment type="caution">
    <text evidence="3">The sequence shown here is derived from an EMBL/GenBank/DDBJ whole genome shotgun (WGS) entry which is preliminary data.</text>
</comment>
<evidence type="ECO:0000313" key="3">
    <source>
        <dbReference type="EMBL" id="KKF92660.1"/>
    </source>
</evidence>
<keyword evidence="2" id="KW-0732">Signal</keyword>
<dbReference type="InterPro" id="IPR052953">
    <property type="entry name" value="Ser-rich/MCO-related"/>
</dbReference>
<dbReference type="AlphaFoldDB" id="A0A0F8B030"/>
<accession>A0A0F8B030</accession>
<evidence type="ECO:0008006" key="5">
    <source>
        <dbReference type="Google" id="ProtNLM"/>
    </source>
</evidence>
<evidence type="ECO:0000313" key="4">
    <source>
        <dbReference type="Proteomes" id="UP000034841"/>
    </source>
</evidence>
<name>A0A0F8B030_CERFI</name>
<dbReference type="OrthoDB" id="2331100at2759"/>
<dbReference type="PANTHER" id="PTHR34883:SF20">
    <property type="entry name" value="PHYTOCYANIN DOMAIN-CONTAINING PROTEIN"/>
    <property type="match status" value="1"/>
</dbReference>
<evidence type="ECO:0000256" key="1">
    <source>
        <dbReference type="SAM" id="MobiDB-lite"/>
    </source>
</evidence>
<dbReference type="CDD" id="cd00920">
    <property type="entry name" value="Cupredoxin"/>
    <property type="match status" value="1"/>
</dbReference>
<sequence length="212" mass="23918">MRFAMAVLLAATGVKARSFSTISDNLPPSIEESSVSSDRTPWPMPDEGTRTPDDSPSPVVEESITTHTVWVEDTINPDETYAAVGDKVEFHFLPGLYSIVQSDFDSPCEWKFDGIASGPVVTYDEWDTKKVFVIDIKDEEPIWFYNGASGRCHRHGIVGVINPPDNKLLQESHASSDDETPNMTIFEYFKRAKEEHFTEIRMKRSGGYFRET</sequence>
<feature type="signal peptide" evidence="2">
    <location>
        <begin position="1"/>
        <end position="16"/>
    </location>
</feature>
<dbReference type="PANTHER" id="PTHR34883">
    <property type="entry name" value="SERINE-RICH PROTEIN, PUTATIVE-RELATED-RELATED"/>
    <property type="match status" value="1"/>
</dbReference>
<keyword evidence="4" id="KW-1185">Reference proteome</keyword>
<dbReference type="Proteomes" id="UP000034841">
    <property type="component" value="Unassembled WGS sequence"/>
</dbReference>
<gene>
    <name evidence="3" type="ORF">CFO_g4987</name>
</gene>
<feature type="compositionally biased region" description="Polar residues" evidence="1">
    <location>
        <begin position="27"/>
        <end position="39"/>
    </location>
</feature>
<dbReference type="SUPFAM" id="SSF49503">
    <property type="entry name" value="Cupredoxins"/>
    <property type="match status" value="1"/>
</dbReference>
<feature type="region of interest" description="Disordered" evidence="1">
    <location>
        <begin position="27"/>
        <end position="60"/>
    </location>
</feature>
<dbReference type="Gene3D" id="2.60.40.420">
    <property type="entry name" value="Cupredoxins - blue copper proteins"/>
    <property type="match status" value="1"/>
</dbReference>
<evidence type="ECO:0000256" key="2">
    <source>
        <dbReference type="SAM" id="SignalP"/>
    </source>
</evidence>
<feature type="chain" id="PRO_5002527258" description="Extracellular serine-rich protein" evidence="2">
    <location>
        <begin position="17"/>
        <end position="212"/>
    </location>
</feature>
<proteinExistence type="predicted"/>
<dbReference type="InterPro" id="IPR008972">
    <property type="entry name" value="Cupredoxin"/>
</dbReference>
<dbReference type="EMBL" id="LBBL01000355">
    <property type="protein sequence ID" value="KKF92660.1"/>
    <property type="molecule type" value="Genomic_DNA"/>
</dbReference>